<reference evidence="3" key="1">
    <citation type="submission" date="2022-03" db="EMBL/GenBank/DDBJ databases">
        <authorList>
            <person name="Sayadi A."/>
        </authorList>
    </citation>
    <scope>NUCLEOTIDE SEQUENCE</scope>
</reference>
<keyword evidence="2" id="KW-1133">Transmembrane helix</keyword>
<name>A0A9P0M6W2_ACAOB</name>
<keyword evidence="2" id="KW-0472">Membrane</keyword>
<evidence type="ECO:0000256" key="1">
    <source>
        <dbReference type="SAM" id="MobiDB-lite"/>
    </source>
</evidence>
<feature type="compositionally biased region" description="Acidic residues" evidence="1">
    <location>
        <begin position="103"/>
        <end position="113"/>
    </location>
</feature>
<gene>
    <name evidence="3" type="ORF">ACAOBT_LOCUS31342</name>
</gene>
<accession>A0A9P0M6W2</accession>
<protein>
    <submittedName>
        <fullName evidence="3">Uncharacterized protein</fullName>
    </submittedName>
</protein>
<keyword evidence="4" id="KW-1185">Reference proteome</keyword>
<dbReference type="EMBL" id="CAKOFQ010007944">
    <property type="protein sequence ID" value="CAH2010164.1"/>
    <property type="molecule type" value="Genomic_DNA"/>
</dbReference>
<evidence type="ECO:0000313" key="4">
    <source>
        <dbReference type="Proteomes" id="UP001152888"/>
    </source>
</evidence>
<keyword evidence="2" id="KW-0812">Transmembrane</keyword>
<organism evidence="3 4">
    <name type="scientific">Acanthoscelides obtectus</name>
    <name type="common">Bean weevil</name>
    <name type="synonym">Bruchus obtectus</name>
    <dbReference type="NCBI Taxonomy" id="200917"/>
    <lineage>
        <taxon>Eukaryota</taxon>
        <taxon>Metazoa</taxon>
        <taxon>Ecdysozoa</taxon>
        <taxon>Arthropoda</taxon>
        <taxon>Hexapoda</taxon>
        <taxon>Insecta</taxon>
        <taxon>Pterygota</taxon>
        <taxon>Neoptera</taxon>
        <taxon>Endopterygota</taxon>
        <taxon>Coleoptera</taxon>
        <taxon>Polyphaga</taxon>
        <taxon>Cucujiformia</taxon>
        <taxon>Chrysomeloidea</taxon>
        <taxon>Chrysomelidae</taxon>
        <taxon>Bruchinae</taxon>
        <taxon>Bruchini</taxon>
        <taxon>Acanthoscelides</taxon>
    </lineage>
</organism>
<dbReference type="AlphaFoldDB" id="A0A9P0M6W2"/>
<dbReference type="Proteomes" id="UP001152888">
    <property type="component" value="Unassembled WGS sequence"/>
</dbReference>
<feature type="region of interest" description="Disordered" evidence="1">
    <location>
        <begin position="100"/>
        <end position="131"/>
    </location>
</feature>
<comment type="caution">
    <text evidence="3">The sequence shown here is derived from an EMBL/GenBank/DDBJ whole genome shotgun (WGS) entry which is preliminary data.</text>
</comment>
<evidence type="ECO:0000313" key="3">
    <source>
        <dbReference type="EMBL" id="CAH2010164.1"/>
    </source>
</evidence>
<proteinExistence type="predicted"/>
<feature type="compositionally biased region" description="Acidic residues" evidence="1">
    <location>
        <begin position="121"/>
        <end position="131"/>
    </location>
</feature>
<evidence type="ECO:0000256" key="2">
    <source>
        <dbReference type="SAM" id="Phobius"/>
    </source>
</evidence>
<sequence length="131" mass="15359">MMFTKKSEVRDMLHKIENLFWEIENVPSDEEKEEYMELIQNAKYLFHIRIFLFMIWLSSSLSTYSTYIMEDSDMQPSTSAKRGRYESKRQLTNEELLNILEGSSDESDEEMELEMSNSDDAGSDSDEGVVL</sequence>
<feature type="transmembrane region" description="Helical" evidence="2">
    <location>
        <begin position="50"/>
        <end position="69"/>
    </location>
</feature>